<dbReference type="Proteomes" id="UP000198393">
    <property type="component" value="Unassembled WGS sequence"/>
</dbReference>
<sequence length="294" mass="33639">MTLDTLLLITTLLTSPYSSETKATDPSEIAMVEGESLMKNVFDRFHINYEMSRLHKVGYYKEAVSDKLATYYLAEGIVDIYIPCNLNQEAGAAVKPIKTRKKVFENLDQEKLLLGNASDMARSSIWRPNSFLNNKNRDNYFFEYAGEVELNGNNVSLIEFSPSNSHGNVSGKIYVDKTYYAIVKIEYTPMVTGSGVWKSVDWTENFEFKNGAYQLVSVQFQGVSFEDELYYNASLIMDQIEVIRRIPENELFIDFDAPLFEKASEDFNENFWDGYDFLKKEIKADANLIASESL</sequence>
<reference evidence="1 2" key="1">
    <citation type="submission" date="2017-06" db="EMBL/GenBank/DDBJ databases">
        <authorList>
            <person name="Kim H.J."/>
            <person name="Triplett B.A."/>
        </authorList>
    </citation>
    <scope>NUCLEOTIDE SEQUENCE [LARGE SCALE GENOMIC DNA]</scope>
    <source>
        <strain evidence="1 2">DSM 19307</strain>
    </source>
</reference>
<evidence type="ECO:0000313" key="2">
    <source>
        <dbReference type="Proteomes" id="UP000198393"/>
    </source>
</evidence>
<accession>A0A239KNQ6</accession>
<dbReference type="AlphaFoldDB" id="A0A239KNQ6"/>
<name>A0A239KNQ6_EKHLU</name>
<gene>
    <name evidence="1" type="ORF">SAMN05421640_2765</name>
</gene>
<evidence type="ECO:0000313" key="1">
    <source>
        <dbReference type="EMBL" id="SNT19179.1"/>
    </source>
</evidence>
<proteinExistence type="predicted"/>
<protein>
    <submittedName>
        <fullName evidence="1">Uncharacterized protein</fullName>
    </submittedName>
</protein>
<keyword evidence="2" id="KW-1185">Reference proteome</keyword>
<organism evidence="1 2">
    <name type="scientific">Ekhidna lutea</name>
    <dbReference type="NCBI Taxonomy" id="447679"/>
    <lineage>
        <taxon>Bacteria</taxon>
        <taxon>Pseudomonadati</taxon>
        <taxon>Bacteroidota</taxon>
        <taxon>Cytophagia</taxon>
        <taxon>Cytophagales</taxon>
        <taxon>Reichenbachiellaceae</taxon>
        <taxon>Ekhidna</taxon>
    </lineage>
</organism>
<dbReference type="EMBL" id="FZPD01000004">
    <property type="protein sequence ID" value="SNT19179.1"/>
    <property type="molecule type" value="Genomic_DNA"/>
</dbReference>
<dbReference type="OrthoDB" id="977833at2"/>
<dbReference type="RefSeq" id="WP_089357447.1">
    <property type="nucleotide sequence ID" value="NZ_FZPD01000004.1"/>
</dbReference>